<dbReference type="AlphaFoldDB" id="A0AB73T095"/>
<dbReference type="PANTHER" id="PTHR23088:SF27">
    <property type="entry name" value="DEAMINATED GLUTATHIONE AMIDASE"/>
    <property type="match status" value="1"/>
</dbReference>
<gene>
    <name evidence="3" type="ORF">C7383_11358</name>
</gene>
<evidence type="ECO:0000259" key="2">
    <source>
        <dbReference type="PROSITE" id="PS50263"/>
    </source>
</evidence>
<dbReference type="InterPro" id="IPR003010">
    <property type="entry name" value="C-N_Hydrolase"/>
</dbReference>
<comment type="similarity">
    <text evidence="1">Belongs to the carbon-nitrogen hydrolase superfamily. NIT1/NIT2 family.</text>
</comment>
<reference evidence="3 4" key="1">
    <citation type="submission" date="2018-05" db="EMBL/GenBank/DDBJ databases">
        <authorList>
            <person name="Goeker M."/>
            <person name="Huntemann M."/>
            <person name="Clum A."/>
            <person name="Pillay M."/>
            <person name="Palaniappan K."/>
            <person name="Varghese N."/>
            <person name="Mikhailova N."/>
            <person name="Stamatis D."/>
            <person name="Reddy T."/>
            <person name="Daum C."/>
            <person name="Shapiro N."/>
            <person name="Ivanova N."/>
            <person name="Kyrpides N."/>
            <person name="Woyke T."/>
        </authorList>
    </citation>
    <scope>NUCLEOTIDE SEQUENCE [LARGE SCALE GENOMIC DNA]</scope>
    <source>
        <strain evidence="3 4">DSM 26524</strain>
    </source>
</reference>
<evidence type="ECO:0000256" key="1">
    <source>
        <dbReference type="ARBA" id="ARBA00010613"/>
    </source>
</evidence>
<protein>
    <submittedName>
        <fullName evidence="3">Amidohydrolase</fullName>
    </submittedName>
</protein>
<accession>A0AB73T095</accession>
<keyword evidence="4" id="KW-1185">Reference proteome</keyword>
<dbReference type="SUPFAM" id="SSF56317">
    <property type="entry name" value="Carbon-nitrogen hydrolase"/>
    <property type="match status" value="1"/>
</dbReference>
<dbReference type="Pfam" id="PF00795">
    <property type="entry name" value="CN_hydrolase"/>
    <property type="match status" value="1"/>
</dbReference>
<name>A0AB73T095_9FIRM</name>
<dbReference type="PANTHER" id="PTHR23088">
    <property type="entry name" value="NITRILASE-RELATED"/>
    <property type="match status" value="1"/>
</dbReference>
<proteinExistence type="inferred from homology"/>
<dbReference type="InterPro" id="IPR036526">
    <property type="entry name" value="C-N_Hydrolase_sf"/>
</dbReference>
<sequence>MAGKIKIASTCRRCGAIRQNVTASAADSAIIEYIDSILRGIEARRPDLIVLPEMCDLPEGWEMGTYVHYIAARTEAVYEHVKKKAQELNAWIAYPTVRQLEDKTFRNSCILIDRKGKTALVYDKMHPTLGELEAGIRPGEAPRVLECELGCVGAAICFDLNYTDLALEYRKRNVDLLLFPSLFDGGLMQQMWAFTARAYLAGACGGCCASVISPAGEVLERSTGYFSEIVYTVNLDYELVHLDFNRDKLLELTDKYADSVTMRDPGGLGSVILINESAGRTMKEILEEFSIERLDDYLGRMEYIKSCYEAKEYEV</sequence>
<dbReference type="PROSITE" id="PS50263">
    <property type="entry name" value="CN_HYDROLASE"/>
    <property type="match status" value="1"/>
</dbReference>
<comment type="caution">
    <text evidence="3">The sequence shown here is derived from an EMBL/GenBank/DDBJ whole genome shotgun (WGS) entry which is preliminary data.</text>
</comment>
<evidence type="ECO:0000313" key="4">
    <source>
        <dbReference type="Proteomes" id="UP000245412"/>
    </source>
</evidence>
<organism evidence="3 4">
    <name type="scientific">Murimonas intestini</name>
    <dbReference type="NCBI Taxonomy" id="1337051"/>
    <lineage>
        <taxon>Bacteria</taxon>
        <taxon>Bacillati</taxon>
        <taxon>Bacillota</taxon>
        <taxon>Clostridia</taxon>
        <taxon>Lachnospirales</taxon>
        <taxon>Lachnospiraceae</taxon>
        <taxon>Murimonas</taxon>
    </lineage>
</organism>
<dbReference type="Proteomes" id="UP000245412">
    <property type="component" value="Unassembled WGS sequence"/>
</dbReference>
<dbReference type="EMBL" id="QGGY01000013">
    <property type="protein sequence ID" value="PWJ73272.1"/>
    <property type="molecule type" value="Genomic_DNA"/>
</dbReference>
<evidence type="ECO:0000313" key="3">
    <source>
        <dbReference type="EMBL" id="PWJ73272.1"/>
    </source>
</evidence>
<dbReference type="CDD" id="cd07197">
    <property type="entry name" value="nitrilase"/>
    <property type="match status" value="1"/>
</dbReference>
<dbReference type="RefSeq" id="WP_109747811.1">
    <property type="nucleotide sequence ID" value="NZ_CABJAT010000002.1"/>
</dbReference>
<dbReference type="Gene3D" id="3.60.110.10">
    <property type="entry name" value="Carbon-nitrogen hydrolase"/>
    <property type="match status" value="1"/>
</dbReference>
<feature type="domain" description="CN hydrolase" evidence="2">
    <location>
        <begin position="12"/>
        <end position="237"/>
    </location>
</feature>